<sequence>METTAKNIPKYGFKVRLDHEFPEKWSQRLRPKFKQTIQMLPLAWRYAFYYASISRTGRPVVMDYRNMQNGQQIYGVPIGGLGGGTIGRGFRGEFCRYALLPGLYNYHVIPANQFILTVRDGNENAIYNQVLSTKTKPKVLKSWKWGFDGKKASYTGLYPRSWTTYEVEECGLRLTCRQVSPVLPHNYKDSSLPCAVFAWDIVNSSKKDLQISITFSFQSGYGNKENSQGDKWTELFDLDDVSGAMIHQEFRSMPCTYAISSRSRRDNDKNEGNIDVVSVTRMLNFDPRGDGAILWQKLQNDGKLYEHKEPRASSKSKKSIATAVCANTLVKSGSSGTLEFSVVWDMPKIHFHNKNTNYSRYYTKYFSPSDGSKVSVAPEIARYALSHYENWEQEIQRWQKPVLEDADLPDWYKSALFNELYFVADGGSIWLRINETDKLQPDDPRIEYGRFAYLEGHEYRMYNTYDVHFYAAFALAQLWPNLEACIQYEFRDSVHAENQQRLQTLYDGARIQRKFKESVPHDIGDPGEEPFNMINAYPIHDVSQWRDLDSKFILSCYRIYFFNNNLKHLKDFWPTIKKLLEHSMTFDEDNDGLIENGGFPDQTYDCWIMNGSSAYCGSLWIAALQASVKMAELLNEQEDSFKYKEILDRAKIAFQDKLWNGKYYNFDCSKGLKRNSIMSDQLCGHWILRACGFTYEAFPEDRVKSSLKTIFQNNVMKYRNGQQGAVNGCLPTGSVDYSSIQSEEMWTGVAYGLAALLIHEGMIEEAFRTSEGVYRTIYEKIGMGFETPEALYEQKVYRAIGYMRPLSIWAMHHAWTTRKISSVGTTDDALDQ</sequence>
<dbReference type="InterPro" id="IPR014551">
    <property type="entry name" value="B_Glucosidase_GBA2-typ"/>
</dbReference>
<dbReference type="InterPro" id="IPR012341">
    <property type="entry name" value="6hp_glycosidase-like_sf"/>
</dbReference>
<keyword evidence="1" id="KW-0378">Hydrolase</keyword>
<comment type="similarity">
    <text evidence="1">Belongs to the non-lysosomal glucosylceramidase family.</text>
</comment>
<dbReference type="InterPro" id="IPR008928">
    <property type="entry name" value="6-hairpin_glycosidase_sf"/>
</dbReference>
<dbReference type="GO" id="GO:0004348">
    <property type="term" value="F:glucosylceramidase activity"/>
    <property type="evidence" value="ECO:0007669"/>
    <property type="project" value="UniProtKB-EC"/>
</dbReference>
<accession>A0AAJ6YG56</accession>
<gene>
    <name evidence="5" type="primary">LOC105361866</name>
</gene>
<dbReference type="InterPro" id="IPR052566">
    <property type="entry name" value="Non-lysos_glucosylceramidase"/>
</dbReference>
<comment type="function">
    <text evidence="1">Non-lysosomal glucosylceramidase that catalyzes the hydrolysis of glucosylceramide (GlcCer) to free glucose and ceramide.</text>
</comment>
<name>A0AAJ6YG56_9HYME</name>
<reference evidence="5" key="1">
    <citation type="submission" date="2025-08" db="UniProtKB">
        <authorList>
            <consortium name="RefSeq"/>
        </authorList>
    </citation>
    <scope>IDENTIFICATION</scope>
</reference>
<dbReference type="Gene3D" id="1.50.10.10">
    <property type="match status" value="1"/>
</dbReference>
<evidence type="ECO:0000256" key="1">
    <source>
        <dbReference type="PIRNR" id="PIRNR028944"/>
    </source>
</evidence>
<dbReference type="PIRSF" id="PIRSF028944">
    <property type="entry name" value="Beta_gluc_GBA2"/>
    <property type="match status" value="1"/>
</dbReference>
<dbReference type="Pfam" id="PF04685">
    <property type="entry name" value="DUF608"/>
    <property type="match status" value="1"/>
</dbReference>
<evidence type="ECO:0000313" key="5">
    <source>
        <dbReference type="RefSeq" id="XP_011497450.1"/>
    </source>
</evidence>
<protein>
    <recommendedName>
        <fullName evidence="1">Non-lysosomal glucosylceramidase</fullName>
        <shortName evidence="1">NLGase</shortName>
        <ecNumber evidence="1">3.2.1.45</ecNumber>
    </recommendedName>
</protein>
<dbReference type="Pfam" id="PF12215">
    <property type="entry name" value="Glyco_hydr_116N"/>
    <property type="match status" value="1"/>
</dbReference>
<dbReference type="InterPro" id="IPR006775">
    <property type="entry name" value="GH116_catalytic"/>
</dbReference>
<dbReference type="GeneID" id="105361866"/>
<dbReference type="GO" id="GO:0008422">
    <property type="term" value="F:beta-glucosidase activity"/>
    <property type="evidence" value="ECO:0007669"/>
    <property type="project" value="TreeGrafter"/>
</dbReference>
<feature type="domain" description="Glycosyl-hydrolase family 116 catalytic region" evidence="2">
    <location>
        <begin position="449"/>
        <end position="811"/>
    </location>
</feature>
<evidence type="ECO:0000259" key="2">
    <source>
        <dbReference type="Pfam" id="PF04685"/>
    </source>
</evidence>
<dbReference type="PANTHER" id="PTHR12654:SF0">
    <property type="entry name" value="NON-LYSOSOMAL GLUCOSYLCERAMIDASE"/>
    <property type="match status" value="1"/>
</dbReference>
<evidence type="ECO:0000259" key="3">
    <source>
        <dbReference type="Pfam" id="PF12215"/>
    </source>
</evidence>
<keyword evidence="1" id="KW-0326">Glycosidase</keyword>
<dbReference type="GO" id="GO:0016020">
    <property type="term" value="C:membrane"/>
    <property type="evidence" value="ECO:0007669"/>
    <property type="project" value="InterPro"/>
</dbReference>
<keyword evidence="1" id="KW-0472">Membrane</keyword>
<dbReference type="InterPro" id="IPR024462">
    <property type="entry name" value="GH116_N"/>
</dbReference>
<organism evidence="4 5">
    <name type="scientific">Ceratosolen solmsi marchali</name>
    <dbReference type="NCBI Taxonomy" id="326594"/>
    <lineage>
        <taxon>Eukaryota</taxon>
        <taxon>Metazoa</taxon>
        <taxon>Ecdysozoa</taxon>
        <taxon>Arthropoda</taxon>
        <taxon>Hexapoda</taxon>
        <taxon>Insecta</taxon>
        <taxon>Pterygota</taxon>
        <taxon>Neoptera</taxon>
        <taxon>Endopterygota</taxon>
        <taxon>Hymenoptera</taxon>
        <taxon>Apocrita</taxon>
        <taxon>Proctotrupomorpha</taxon>
        <taxon>Chalcidoidea</taxon>
        <taxon>Agaonidae</taxon>
        <taxon>Agaoninae</taxon>
        <taxon>Ceratosolen</taxon>
    </lineage>
</organism>
<dbReference type="KEGG" id="csol:105361866"/>
<dbReference type="RefSeq" id="XP_011497450.1">
    <property type="nucleotide sequence ID" value="XM_011499148.1"/>
</dbReference>
<dbReference type="Proteomes" id="UP000695007">
    <property type="component" value="Unplaced"/>
</dbReference>
<feature type="domain" description="Glycosyl-hydrolase family 116 N-terminal" evidence="3">
    <location>
        <begin position="75"/>
        <end position="391"/>
    </location>
</feature>
<dbReference type="EC" id="3.2.1.45" evidence="1"/>
<proteinExistence type="inferred from homology"/>
<dbReference type="GO" id="GO:0006680">
    <property type="term" value="P:glucosylceramide catabolic process"/>
    <property type="evidence" value="ECO:0007669"/>
    <property type="project" value="InterPro"/>
</dbReference>
<dbReference type="PANTHER" id="PTHR12654">
    <property type="entry name" value="BILE ACID BETA-GLUCOSIDASE-RELATED"/>
    <property type="match status" value="1"/>
</dbReference>
<dbReference type="SUPFAM" id="SSF48208">
    <property type="entry name" value="Six-hairpin glycosidases"/>
    <property type="match status" value="1"/>
</dbReference>
<evidence type="ECO:0000313" key="4">
    <source>
        <dbReference type="Proteomes" id="UP000695007"/>
    </source>
</evidence>
<keyword evidence="1" id="KW-0443">Lipid metabolism</keyword>
<keyword evidence="4" id="KW-1185">Reference proteome</keyword>
<dbReference type="GO" id="GO:0005975">
    <property type="term" value="P:carbohydrate metabolic process"/>
    <property type="evidence" value="ECO:0007669"/>
    <property type="project" value="InterPro"/>
</dbReference>
<comment type="catalytic activity">
    <reaction evidence="1">
        <text>a beta-D-glucosyl-(1&lt;-&gt;1')-N-acylsphing-4-enine + H2O = an N-acylsphing-4-enine + D-glucose</text>
        <dbReference type="Rhea" id="RHEA:13269"/>
        <dbReference type="ChEBI" id="CHEBI:4167"/>
        <dbReference type="ChEBI" id="CHEBI:15377"/>
        <dbReference type="ChEBI" id="CHEBI:22801"/>
        <dbReference type="ChEBI" id="CHEBI:52639"/>
        <dbReference type="EC" id="3.2.1.45"/>
    </reaction>
</comment>
<dbReference type="AlphaFoldDB" id="A0AAJ6YG56"/>